<evidence type="ECO:0000313" key="2">
    <source>
        <dbReference type="EnsemblMetazoa" id="Aqu2.1.28582_001"/>
    </source>
</evidence>
<proteinExistence type="predicted"/>
<reference evidence="2" key="1">
    <citation type="submission" date="2017-05" db="UniProtKB">
        <authorList>
            <consortium name="EnsemblMetazoa"/>
        </authorList>
    </citation>
    <scope>IDENTIFICATION</scope>
</reference>
<accession>A0A1X7UME0</accession>
<dbReference type="InParanoid" id="A0A1X7UME0"/>
<feature type="transmembrane region" description="Helical" evidence="1">
    <location>
        <begin position="6"/>
        <end position="28"/>
    </location>
</feature>
<dbReference type="AlphaFoldDB" id="A0A1X7UME0"/>
<protein>
    <submittedName>
        <fullName evidence="2">Uncharacterized protein</fullName>
    </submittedName>
</protein>
<keyword evidence="1" id="KW-0812">Transmembrane</keyword>
<keyword evidence="1" id="KW-0472">Membrane</keyword>
<evidence type="ECO:0000256" key="1">
    <source>
        <dbReference type="SAM" id="Phobius"/>
    </source>
</evidence>
<dbReference type="Gene3D" id="1.20.1250.20">
    <property type="entry name" value="MFS general substrate transporter like domains"/>
    <property type="match status" value="1"/>
</dbReference>
<keyword evidence="1" id="KW-1133">Transmembrane helix</keyword>
<organism evidence="2">
    <name type="scientific">Amphimedon queenslandica</name>
    <name type="common">Sponge</name>
    <dbReference type="NCBI Taxonomy" id="400682"/>
    <lineage>
        <taxon>Eukaryota</taxon>
        <taxon>Metazoa</taxon>
        <taxon>Porifera</taxon>
        <taxon>Demospongiae</taxon>
        <taxon>Heteroscleromorpha</taxon>
        <taxon>Haplosclerida</taxon>
        <taxon>Niphatidae</taxon>
        <taxon>Amphimedon</taxon>
    </lineage>
</organism>
<dbReference type="InterPro" id="IPR036259">
    <property type="entry name" value="MFS_trans_sf"/>
</dbReference>
<sequence length="497" mass="55782">MLLPSYTYLLLVLCILFFINITIVRVNILPFNIDQLIGSSSGELTAVLHWHNMGPAIVNIITIHHIKIIYLLVASVFCVAAVLVSHSLFNHYLDTTPVNTVNPVKLIVRVLCYARKHKYPENRSALTYWEEEAPSRLDLGKNKYGGPFTEEEVEDVKTVLRLIPLVVVCTVASGLFNEYTLGLRVEGYGCTGSDESSLSAYDKLLLAKPKIQLEFNDKFNQRFLVSTRKSGTADASFQQMFGIETLSLEFLGTRSYDYLIKALVENPALCEAEVMKVPDLACHYSEFKRSLSQNLEMLQSLKDISSAIKESAPHVPFLFGESLIVATAFMEEFRSLRKTLAHSRSNAQYESILICLALHDNGEGMQGHDSTLTKDIHEDIIHWLSGHFEKDLTCSFINKFFSLSPQTLAYTADKSLMFKETYLSQLILITDLISISSANNGPKEDEIISHWLSLTNISVSVRDSIMCTVEKKVSGKNTGSSIWHRLLDTICKIAGFQ</sequence>
<name>A0A1X7UME0_AMPQE</name>
<dbReference type="EnsemblMetazoa" id="Aqu2.1.28582_001">
    <property type="protein sequence ID" value="Aqu2.1.28582_001"/>
    <property type="gene ID" value="Aqu2.1.28582"/>
</dbReference>
<feature type="transmembrane region" description="Helical" evidence="1">
    <location>
        <begin position="68"/>
        <end position="89"/>
    </location>
</feature>